<dbReference type="InterPro" id="IPR018719">
    <property type="entry name" value="DUF2243_membrane"/>
</dbReference>
<feature type="transmembrane region" description="Helical" evidence="1">
    <location>
        <begin position="64"/>
        <end position="88"/>
    </location>
</feature>
<keyword evidence="1" id="KW-0812">Transmembrane</keyword>
<gene>
    <name evidence="2" type="ORF">FEJ81_19510</name>
</gene>
<dbReference type="KEGG" id="nvr:FEJ81_19510"/>
<evidence type="ECO:0000313" key="2">
    <source>
        <dbReference type="EMBL" id="QCS44512.1"/>
    </source>
</evidence>
<accession>A0A4P8WMS6</accession>
<feature type="transmembrane region" description="Helical" evidence="1">
    <location>
        <begin position="147"/>
        <end position="164"/>
    </location>
</feature>
<dbReference type="Proteomes" id="UP000302218">
    <property type="component" value="Plasmid pNVE500"/>
</dbReference>
<dbReference type="OrthoDB" id="241278at2157"/>
<name>A0A4P8WMS6_9EURY</name>
<organism evidence="2 3">
    <name type="scientific">Natrinema versiforme</name>
    <dbReference type="NCBI Taxonomy" id="88724"/>
    <lineage>
        <taxon>Archaea</taxon>
        <taxon>Methanobacteriati</taxon>
        <taxon>Methanobacteriota</taxon>
        <taxon>Stenosarchaea group</taxon>
        <taxon>Halobacteria</taxon>
        <taxon>Halobacteriales</taxon>
        <taxon>Natrialbaceae</taxon>
        <taxon>Natrinema</taxon>
    </lineage>
</organism>
<dbReference type="GeneID" id="68122815"/>
<reference evidence="3" key="1">
    <citation type="submission" date="2019-05" db="EMBL/GenBank/DDBJ databases">
        <title>Genome sequence and methylation pattern of the halophilic Archaeon Natrinema versiforme BOL5-4.</title>
        <authorList>
            <person name="DasSarma P."/>
            <person name="Anton B.P."/>
            <person name="DasSarma S.L."/>
            <person name="Martinez F.L."/>
            <person name="Guzman D."/>
            <person name="Roberts R.J."/>
            <person name="DasSarma S."/>
        </authorList>
    </citation>
    <scope>NUCLEOTIDE SEQUENCE [LARGE SCALE GENOMIC DNA]</scope>
    <source>
        <strain evidence="3">BOL5-4</strain>
        <plasmid evidence="3">pnve500</plasmid>
    </source>
</reference>
<dbReference type="EMBL" id="CP040331">
    <property type="protein sequence ID" value="QCS44512.1"/>
    <property type="molecule type" value="Genomic_DNA"/>
</dbReference>
<proteinExistence type="predicted"/>
<keyword evidence="1" id="KW-0472">Membrane</keyword>
<evidence type="ECO:0000313" key="3">
    <source>
        <dbReference type="Proteomes" id="UP000302218"/>
    </source>
</evidence>
<geneLocation type="plasmid" evidence="3">
    <name>pnve500</name>
</geneLocation>
<protein>
    <submittedName>
        <fullName evidence="2">DUF2243 domain-containing protein</fullName>
    </submittedName>
</protein>
<evidence type="ECO:0000256" key="1">
    <source>
        <dbReference type="SAM" id="Phobius"/>
    </source>
</evidence>
<sequence>MSNHPDTTRDQTQNTVTQRALIAAGVFGFGFSGLIDVLVLHHILQWHHLVSGIYPMYTLDGLETNILADGLFSLAMLIIMGVGAGLVWQSERRTVVPLAVQPLAGAALIGLGVFDVYDAFIDHALLGLHQPVGPGGKSLSWGGQYNPHWIVVSLLFITAGYYVYRTGIQNRSGEREEAT</sequence>
<feature type="transmembrane region" description="Helical" evidence="1">
    <location>
        <begin position="21"/>
        <end position="44"/>
    </location>
</feature>
<dbReference type="Pfam" id="PF10002">
    <property type="entry name" value="DUF2243"/>
    <property type="match status" value="1"/>
</dbReference>
<dbReference type="AlphaFoldDB" id="A0A4P8WMS6"/>
<feature type="transmembrane region" description="Helical" evidence="1">
    <location>
        <begin position="95"/>
        <end position="114"/>
    </location>
</feature>
<keyword evidence="1" id="KW-1133">Transmembrane helix</keyword>
<dbReference type="RefSeq" id="WP_006111116.1">
    <property type="nucleotide sequence ID" value="NZ_CP040331.1"/>
</dbReference>
<keyword evidence="2" id="KW-0614">Plasmid</keyword>